<reference evidence="2 3" key="1">
    <citation type="submission" date="2016-10" db="EMBL/GenBank/DDBJ databases">
        <authorList>
            <person name="de Groot N.N."/>
        </authorList>
    </citation>
    <scope>NUCLEOTIDE SEQUENCE [LARGE SCALE GENOMIC DNA]</scope>
    <source>
        <strain evidence="2 3">DSM 15283</strain>
    </source>
</reference>
<dbReference type="PANTHER" id="PTHR48228">
    <property type="entry name" value="SUCCINYL-COA--D-CITRAMALATE COA-TRANSFERASE"/>
    <property type="match status" value="1"/>
</dbReference>
<dbReference type="Proteomes" id="UP000199144">
    <property type="component" value="Unassembled WGS sequence"/>
</dbReference>
<dbReference type="InterPro" id="IPR050509">
    <property type="entry name" value="CoA-transferase_III"/>
</dbReference>
<dbReference type="EMBL" id="FOTQ01000011">
    <property type="protein sequence ID" value="SFM63741.1"/>
    <property type="molecule type" value="Genomic_DNA"/>
</dbReference>
<dbReference type="AlphaFoldDB" id="A0A1I4SHD1"/>
<dbReference type="OrthoDB" id="7208981at2"/>
<accession>A0A1I4SHD1</accession>
<dbReference type="InterPro" id="IPR044855">
    <property type="entry name" value="CoA-Trfase_III_dom3_sf"/>
</dbReference>
<dbReference type="Pfam" id="PF02515">
    <property type="entry name" value="CoA_transf_3"/>
    <property type="match status" value="1"/>
</dbReference>
<dbReference type="GO" id="GO:0003824">
    <property type="term" value="F:catalytic activity"/>
    <property type="evidence" value="ECO:0007669"/>
    <property type="project" value="InterPro"/>
</dbReference>
<dbReference type="RefSeq" id="WP_093096225.1">
    <property type="nucleotide sequence ID" value="NZ_FOTQ01000011.1"/>
</dbReference>
<protein>
    <submittedName>
        <fullName evidence="2">Alpha-methylacyl-CoA racemase</fullName>
    </submittedName>
</protein>
<gene>
    <name evidence="2" type="ORF">SAMN04488042_11110</name>
</gene>
<keyword evidence="3" id="KW-1185">Reference proteome</keyword>
<evidence type="ECO:0000313" key="3">
    <source>
        <dbReference type="Proteomes" id="UP000199144"/>
    </source>
</evidence>
<dbReference type="InterPro" id="IPR023606">
    <property type="entry name" value="CoA-Trfase_III_dom_1_sf"/>
</dbReference>
<dbReference type="InterPro" id="IPR003673">
    <property type="entry name" value="CoA-Trfase_fam_III"/>
</dbReference>
<dbReference type="PANTHER" id="PTHR48228:SF5">
    <property type="entry name" value="ALPHA-METHYLACYL-COA RACEMASE"/>
    <property type="match status" value="1"/>
</dbReference>
<evidence type="ECO:0000313" key="2">
    <source>
        <dbReference type="EMBL" id="SFM63741.1"/>
    </source>
</evidence>
<dbReference type="STRING" id="254406.SAMN04488042_11110"/>
<dbReference type="Gene3D" id="3.40.50.10540">
    <property type="entry name" value="Crotonobetainyl-coa:carnitine coa-transferase, domain 1"/>
    <property type="match status" value="1"/>
</dbReference>
<feature type="region of interest" description="Disordered" evidence="1">
    <location>
        <begin position="365"/>
        <end position="391"/>
    </location>
</feature>
<sequence>MTAPRPLSGIRVLDLSRLAPGPYATMLLADMGAEVITVGAGSDASVAPVVARGKTLIRLDLKSPEGRDALHHLARHADVLVEGFRPGVAARIGAGADELCALNPRLVYCSLTGYGQDGPRAQEAGHDINYLAVSGVLGAMGPPDAPPSVPLNLVADFGGGSLFAVIGILAALTERVRTGKGRVIDATMVDGCLSMMAMHAEMWGTDFMPARGKGLLDGGAPFYRCYECADGGYMAVGALEPAFFTNLWKGLEFDDPMPNYMDPDIWPALEARFARAFASRNRAEWTAVFEGADACVTPVLAPDEVRNDAQIAHRLTRAPGTVPLAPRFDGDDQPPPPRDMTDRTEAVLIAAGLSADTVGAVLKGNGAATSRSLQWPPRRPKKPTGSNENNE</sequence>
<feature type="region of interest" description="Disordered" evidence="1">
    <location>
        <begin position="320"/>
        <end position="341"/>
    </location>
</feature>
<dbReference type="Gene3D" id="3.30.1540.10">
    <property type="entry name" value="formyl-coa transferase, domain 3"/>
    <property type="match status" value="1"/>
</dbReference>
<name>A0A1I4SHD1_9RHOB</name>
<organism evidence="2 3">
    <name type="scientific">Shimia aestuarii</name>
    <dbReference type="NCBI Taxonomy" id="254406"/>
    <lineage>
        <taxon>Bacteria</taxon>
        <taxon>Pseudomonadati</taxon>
        <taxon>Pseudomonadota</taxon>
        <taxon>Alphaproteobacteria</taxon>
        <taxon>Rhodobacterales</taxon>
        <taxon>Roseobacteraceae</taxon>
    </lineage>
</organism>
<evidence type="ECO:0000256" key="1">
    <source>
        <dbReference type="SAM" id="MobiDB-lite"/>
    </source>
</evidence>
<dbReference type="SUPFAM" id="SSF89796">
    <property type="entry name" value="CoA-transferase family III (CaiB/BaiF)"/>
    <property type="match status" value="1"/>
</dbReference>
<proteinExistence type="predicted"/>